<organism evidence="9 10">
    <name type="scientific">Splendidivirga corallicola</name>
    <dbReference type="NCBI Taxonomy" id="3051826"/>
    <lineage>
        <taxon>Bacteria</taxon>
        <taxon>Pseudomonadati</taxon>
        <taxon>Bacteroidota</taxon>
        <taxon>Cytophagia</taxon>
        <taxon>Cytophagales</taxon>
        <taxon>Splendidivirgaceae</taxon>
        <taxon>Splendidivirga</taxon>
    </lineage>
</organism>
<comment type="caution">
    <text evidence="9">The sequence shown here is derived from an EMBL/GenBank/DDBJ whole genome shotgun (WGS) entry which is preliminary data.</text>
</comment>
<accession>A0ABT8KIY6</accession>
<dbReference type="InterPro" id="IPR008969">
    <property type="entry name" value="CarboxyPept-like_regulatory"/>
</dbReference>
<gene>
    <name evidence="9" type="ORF">QQ008_04845</name>
</gene>
<dbReference type="InterPro" id="IPR023997">
    <property type="entry name" value="TonB-dep_OMP_SusC/RagA_CS"/>
</dbReference>
<dbReference type="NCBIfam" id="TIGR04056">
    <property type="entry name" value="OMP_RagA_SusC"/>
    <property type="match status" value="1"/>
</dbReference>
<evidence type="ECO:0000256" key="4">
    <source>
        <dbReference type="ARBA" id="ARBA00022692"/>
    </source>
</evidence>
<keyword evidence="3 7" id="KW-1134">Transmembrane beta strand</keyword>
<comment type="subcellular location">
    <subcellularLocation>
        <location evidence="1 7">Cell outer membrane</location>
        <topology evidence="1 7">Multi-pass membrane protein</topology>
    </subcellularLocation>
</comment>
<evidence type="ECO:0000259" key="8">
    <source>
        <dbReference type="Pfam" id="PF07715"/>
    </source>
</evidence>
<evidence type="ECO:0000313" key="10">
    <source>
        <dbReference type="Proteomes" id="UP001172082"/>
    </source>
</evidence>
<evidence type="ECO:0000256" key="6">
    <source>
        <dbReference type="ARBA" id="ARBA00023237"/>
    </source>
</evidence>
<evidence type="ECO:0000256" key="1">
    <source>
        <dbReference type="ARBA" id="ARBA00004571"/>
    </source>
</evidence>
<dbReference type="Pfam" id="PF13715">
    <property type="entry name" value="CarbopepD_reg_2"/>
    <property type="match status" value="1"/>
</dbReference>
<keyword evidence="5 7" id="KW-0472">Membrane</keyword>
<evidence type="ECO:0000256" key="2">
    <source>
        <dbReference type="ARBA" id="ARBA00022448"/>
    </source>
</evidence>
<dbReference type="EMBL" id="JAUJEA010000001">
    <property type="protein sequence ID" value="MDN5200671.1"/>
    <property type="molecule type" value="Genomic_DNA"/>
</dbReference>
<proteinExistence type="inferred from homology"/>
<dbReference type="NCBIfam" id="TIGR04057">
    <property type="entry name" value="SusC_RagA_signa"/>
    <property type="match status" value="1"/>
</dbReference>
<dbReference type="InterPro" id="IPR012910">
    <property type="entry name" value="Plug_dom"/>
</dbReference>
<comment type="similarity">
    <text evidence="7">Belongs to the TonB-dependent receptor family.</text>
</comment>
<evidence type="ECO:0000256" key="7">
    <source>
        <dbReference type="PROSITE-ProRule" id="PRU01360"/>
    </source>
</evidence>
<keyword evidence="10" id="KW-1185">Reference proteome</keyword>
<dbReference type="Proteomes" id="UP001172082">
    <property type="component" value="Unassembled WGS sequence"/>
</dbReference>
<dbReference type="Gene3D" id="2.40.170.20">
    <property type="entry name" value="TonB-dependent receptor, beta-barrel domain"/>
    <property type="match status" value="1"/>
</dbReference>
<dbReference type="Pfam" id="PF07715">
    <property type="entry name" value="Plug"/>
    <property type="match status" value="1"/>
</dbReference>
<feature type="domain" description="TonB-dependent receptor plug" evidence="8">
    <location>
        <begin position="233"/>
        <end position="354"/>
    </location>
</feature>
<sequence>MHFKVIHFIKMASKYSIYALLLQCIFISVVVASNASAQYKSVKEVYLTEDFDNISLAEAFQRIENATDFKFYFHRNDINRKANVSFNSRGNPTVADVLREISRQSRLKFRQINNQISVTPMKSDKTSRKADDSRVEIIRTVTGSVTDESGVGLPGVNILIKGTTTGSITDTNGNFEVQVPEGTVTLVFSYIGYIAEEIEVLPQQTNINIVLYPDVTELQEVVVTAFGLEREKKRLGYSVTEVAGTEVSETREPVFVNALAGKIAGVAIQSANNGLAGSTRVIIRGNASFGNNQPLYVIDGVPIDNSLLGEAGTFGGVDRGDGLITINPDDIESISVLKGPAAGALYGNRAQNGVILITTKTGKDGKGIGIEFNNNTTFELINSYDEDDLQTTYGGGFGGVLFGQASGNGSGVNNGWSWGARIDTTDTYVDFDGETKPYNLNTVNDNFDRFFETGLSTTNSIAASGGNEKSTYRLSLSQTHTESPFPNSANLDRYNVGLRATSKFGDRLSADFKIDLSRTDAENRQLLQGDGRGAFGLTFFRLTNTTNVLDLRQKDENGNFIFVGSGTPNPWFAAERVNQGDVRNRTNGFLSLKYDFTDWLSFQVRGGVDRSNVLDHFGVRPNPNADGGGNYSETTRTIEEDNVDFLFLLNKDFNELFSVSGTFGGNHRNVKSERITISGNDFADPNVFNLSNLRRLNLPGFDRSRKKVNSFFGSLQLGYKNYLFLELTARNDWSSSLTSIRPGASDNSLFYPSASVSFAFTDAFEIAPEILTFGKVRASWAEVGSDADPHRTDLVFRLTPETNGNSGAEINGGSLPPLTIRPEETEGLEVGLDLRFLNNRIGLDVAFYRQETRDFLLPQTVSASTGYNQAFLNAGSMVNKGIELSLNGTPLQAKEAGGFNWDVSVNWAKNKNEVTELSPELAETGVSFGNLIRSKVGYAFGSIFGTPIRRDFEGNIVYRVIEDDIAGETVQRVVPDEGRYVFDSNGNVMLDENGNAIIENEVFLGSPNPDWTGGITNTFSYKGFTLSALIDAQWGGKVFSSSYRMASLLGITSATERGRLTDEYIPSGVRNTGSENEPNFVANDIPFSPENTYINGNPGALIDELFVFDNSFIKLRQVTLGYTFSSNLLGNTPFQSASLSFVARNLFFITKKVPLIDPQSSTTIGNGFGFEQFSLPSSTTLGFNLNLKL</sequence>
<evidence type="ECO:0000256" key="3">
    <source>
        <dbReference type="ARBA" id="ARBA00022452"/>
    </source>
</evidence>
<dbReference type="SUPFAM" id="SSF49464">
    <property type="entry name" value="Carboxypeptidase regulatory domain-like"/>
    <property type="match status" value="1"/>
</dbReference>
<evidence type="ECO:0000256" key="5">
    <source>
        <dbReference type="ARBA" id="ARBA00023136"/>
    </source>
</evidence>
<dbReference type="InterPro" id="IPR037066">
    <property type="entry name" value="Plug_dom_sf"/>
</dbReference>
<keyword evidence="2 7" id="KW-0813">Transport</keyword>
<dbReference type="InterPro" id="IPR023996">
    <property type="entry name" value="TonB-dep_OMP_SusC/RagA"/>
</dbReference>
<reference evidence="9" key="1">
    <citation type="submission" date="2023-06" db="EMBL/GenBank/DDBJ databases">
        <title>Genomic of Parafulvivirga corallium.</title>
        <authorList>
            <person name="Wang G."/>
        </authorList>
    </citation>
    <scope>NUCLEOTIDE SEQUENCE</scope>
    <source>
        <strain evidence="9">BMA10</strain>
    </source>
</reference>
<name>A0ABT8KIY6_9BACT</name>
<evidence type="ECO:0000313" key="9">
    <source>
        <dbReference type="EMBL" id="MDN5200671.1"/>
    </source>
</evidence>
<protein>
    <submittedName>
        <fullName evidence="9">SusC/RagA family TonB-linked outer membrane protein</fullName>
    </submittedName>
</protein>
<dbReference type="Gene3D" id="2.170.130.10">
    <property type="entry name" value="TonB-dependent receptor, plug domain"/>
    <property type="match status" value="1"/>
</dbReference>
<dbReference type="PROSITE" id="PS52016">
    <property type="entry name" value="TONB_DEPENDENT_REC_3"/>
    <property type="match status" value="1"/>
</dbReference>
<keyword evidence="4 7" id="KW-0812">Transmembrane</keyword>
<dbReference type="InterPro" id="IPR036942">
    <property type="entry name" value="Beta-barrel_TonB_sf"/>
</dbReference>
<dbReference type="SUPFAM" id="SSF56935">
    <property type="entry name" value="Porins"/>
    <property type="match status" value="1"/>
</dbReference>
<dbReference type="Gene3D" id="2.60.40.1120">
    <property type="entry name" value="Carboxypeptidase-like, regulatory domain"/>
    <property type="match status" value="1"/>
</dbReference>
<keyword evidence="6 7" id="KW-0998">Cell outer membrane</keyword>
<dbReference type="InterPro" id="IPR039426">
    <property type="entry name" value="TonB-dep_rcpt-like"/>
</dbReference>